<gene>
    <name evidence="1" type="ORF">C0Q70_19478</name>
</gene>
<proteinExistence type="predicted"/>
<dbReference type="OrthoDB" id="6581954at2759"/>
<sequence length="130" mass="14563">MGCRKQHLEVLVQYWPLTRGNKPTLAEGKSRLRDLNPRSRTMGLSRESSLNRSHKSLIINGRKWTATIVFMAAEIRMMMDMAELFSKNTTFKPPTAKTEHLFVDFLNSIGETLGLMAGGNLQAGICLAIP</sequence>
<dbReference type="Proteomes" id="UP000245119">
    <property type="component" value="Linkage Group LG12"/>
</dbReference>
<evidence type="ECO:0000313" key="1">
    <source>
        <dbReference type="EMBL" id="PVD21305.1"/>
    </source>
</evidence>
<evidence type="ECO:0000313" key="2">
    <source>
        <dbReference type="Proteomes" id="UP000245119"/>
    </source>
</evidence>
<protein>
    <submittedName>
        <fullName evidence="1">Uncharacterized protein</fullName>
    </submittedName>
</protein>
<dbReference type="AlphaFoldDB" id="A0A2T7NJG0"/>
<accession>A0A2T7NJG0</accession>
<keyword evidence="2" id="KW-1185">Reference proteome</keyword>
<organism evidence="1 2">
    <name type="scientific">Pomacea canaliculata</name>
    <name type="common">Golden apple snail</name>
    <dbReference type="NCBI Taxonomy" id="400727"/>
    <lineage>
        <taxon>Eukaryota</taxon>
        <taxon>Metazoa</taxon>
        <taxon>Spiralia</taxon>
        <taxon>Lophotrochozoa</taxon>
        <taxon>Mollusca</taxon>
        <taxon>Gastropoda</taxon>
        <taxon>Caenogastropoda</taxon>
        <taxon>Architaenioglossa</taxon>
        <taxon>Ampullarioidea</taxon>
        <taxon>Ampullariidae</taxon>
        <taxon>Pomacea</taxon>
    </lineage>
</organism>
<comment type="caution">
    <text evidence="1">The sequence shown here is derived from an EMBL/GenBank/DDBJ whole genome shotgun (WGS) entry which is preliminary data.</text>
</comment>
<reference evidence="1 2" key="1">
    <citation type="submission" date="2018-04" db="EMBL/GenBank/DDBJ databases">
        <title>The genome of golden apple snail Pomacea canaliculata provides insight into stress tolerance and invasive adaptation.</title>
        <authorList>
            <person name="Liu C."/>
            <person name="Liu B."/>
            <person name="Ren Y."/>
            <person name="Zhang Y."/>
            <person name="Wang H."/>
            <person name="Li S."/>
            <person name="Jiang F."/>
            <person name="Yin L."/>
            <person name="Zhang G."/>
            <person name="Qian W."/>
            <person name="Fan W."/>
        </authorList>
    </citation>
    <scope>NUCLEOTIDE SEQUENCE [LARGE SCALE GENOMIC DNA]</scope>
    <source>
        <strain evidence="1">SZHN2017</strain>
        <tissue evidence="1">Muscle</tissue>
    </source>
</reference>
<dbReference type="EMBL" id="PZQS01000012">
    <property type="protein sequence ID" value="PVD21305.1"/>
    <property type="molecule type" value="Genomic_DNA"/>
</dbReference>
<name>A0A2T7NJG0_POMCA</name>